<reference evidence="1 2" key="1">
    <citation type="submission" date="2015-12" db="EMBL/GenBank/DDBJ databases">
        <title>Draft genome sequence of Moniliophthora roreri, the causal agent of frosty pod rot of cacao.</title>
        <authorList>
            <person name="Aime M.C."/>
            <person name="Diaz-Valderrama J.R."/>
            <person name="Kijpornyongpan T."/>
            <person name="Phillips-Mora W."/>
        </authorList>
    </citation>
    <scope>NUCLEOTIDE SEQUENCE [LARGE SCALE GENOMIC DNA]</scope>
    <source>
        <strain evidence="1 2">MCA 2952</strain>
    </source>
</reference>
<dbReference type="EMBL" id="LATX01002332">
    <property type="protein sequence ID" value="KTB31350.1"/>
    <property type="molecule type" value="Genomic_DNA"/>
</dbReference>
<evidence type="ECO:0000313" key="1">
    <source>
        <dbReference type="EMBL" id="KTB31350.1"/>
    </source>
</evidence>
<comment type="caution">
    <text evidence="1">The sequence shown here is derived from an EMBL/GenBank/DDBJ whole genome shotgun (WGS) entry which is preliminary data.</text>
</comment>
<proteinExistence type="predicted"/>
<name>A0A0W0F4V0_MONRR</name>
<gene>
    <name evidence="1" type="ORF">WG66_16076</name>
</gene>
<evidence type="ECO:0000313" key="2">
    <source>
        <dbReference type="Proteomes" id="UP000054988"/>
    </source>
</evidence>
<accession>A0A0W0F4V0</accession>
<dbReference type="Proteomes" id="UP000054988">
    <property type="component" value="Unassembled WGS sequence"/>
</dbReference>
<protein>
    <submittedName>
        <fullName evidence="1">Uncharacterized protein</fullName>
    </submittedName>
</protein>
<organism evidence="1 2">
    <name type="scientific">Moniliophthora roreri</name>
    <name type="common">Frosty pod rot fungus</name>
    <name type="synonym">Monilia roreri</name>
    <dbReference type="NCBI Taxonomy" id="221103"/>
    <lineage>
        <taxon>Eukaryota</taxon>
        <taxon>Fungi</taxon>
        <taxon>Dikarya</taxon>
        <taxon>Basidiomycota</taxon>
        <taxon>Agaricomycotina</taxon>
        <taxon>Agaricomycetes</taxon>
        <taxon>Agaricomycetidae</taxon>
        <taxon>Agaricales</taxon>
        <taxon>Marasmiineae</taxon>
        <taxon>Marasmiaceae</taxon>
        <taxon>Moniliophthora</taxon>
    </lineage>
</organism>
<sequence length="20" mass="2294">MPGNIDTCVDMYLHHSFIIS</sequence>
<dbReference type="AlphaFoldDB" id="A0A0W0F4V0"/>